<organism evidence="11 12">
    <name type="scientific">Salmo trutta</name>
    <name type="common">Brown trout</name>
    <dbReference type="NCBI Taxonomy" id="8032"/>
    <lineage>
        <taxon>Eukaryota</taxon>
        <taxon>Metazoa</taxon>
        <taxon>Chordata</taxon>
        <taxon>Craniata</taxon>
        <taxon>Vertebrata</taxon>
        <taxon>Euteleostomi</taxon>
        <taxon>Actinopterygii</taxon>
        <taxon>Neopterygii</taxon>
        <taxon>Teleostei</taxon>
        <taxon>Protacanthopterygii</taxon>
        <taxon>Salmoniformes</taxon>
        <taxon>Salmonidae</taxon>
        <taxon>Salmoninae</taxon>
        <taxon>Salmo</taxon>
    </lineage>
</organism>
<dbReference type="InterPro" id="IPR026849">
    <property type="entry name" value="ATG2"/>
</dbReference>
<dbReference type="GO" id="GO:0005789">
    <property type="term" value="C:endoplasmic reticulum membrane"/>
    <property type="evidence" value="ECO:0007669"/>
    <property type="project" value="UniProtKB-SubCell"/>
</dbReference>
<dbReference type="Pfam" id="PF13329">
    <property type="entry name" value="ATG2_CAD"/>
    <property type="match status" value="3"/>
</dbReference>
<dbReference type="GO" id="GO:0000422">
    <property type="term" value="P:autophagy of mitochondrion"/>
    <property type="evidence" value="ECO:0007669"/>
    <property type="project" value="TreeGrafter"/>
</dbReference>
<protein>
    <submittedName>
        <fullName evidence="11">Autophagy related 2A</fullName>
    </submittedName>
</protein>
<evidence type="ECO:0000256" key="6">
    <source>
        <dbReference type="ARBA" id="ARBA00023055"/>
    </source>
</evidence>
<keyword evidence="5" id="KW-0256">Endoplasmic reticulum</keyword>
<evidence type="ECO:0000256" key="2">
    <source>
        <dbReference type="ARBA" id="ARBA00004623"/>
    </source>
</evidence>
<evidence type="ECO:0000313" key="11">
    <source>
        <dbReference type="Ensembl" id="ENSSTUP00000002420.1"/>
    </source>
</evidence>
<dbReference type="GO" id="GO:0034045">
    <property type="term" value="C:phagophore assembly site membrane"/>
    <property type="evidence" value="ECO:0007669"/>
    <property type="project" value="UniProtKB-SubCell"/>
</dbReference>
<sequence length="1790" mass="197254">MSRWLFPWSGSIKKRACRYLLQHYLGHFLQERLSLEQLSLDLYNGSGVIKEINIDVWAVNELLESLGAPFEIVDGFVSSIEVTIPWSALVTDHCTLVISGLQITCRPKYRSSGGLDSQGWSTCMTSSMQLAQECLKDPPEASEEPPAPLEGLEMFAQTIETVLRRIKVTLLDTIVRIEHHPLDMETGIALEVHIKRLEYCDEAVRDPNQTVPVDIHQPPAFLHKILQLSSVQLLYETTGGPQEEDDPPAAQQPLLIGSCSGFMETTVKIKQNDMLPGPKVCVFQWICSVPSCCSFSLCLLTCCLGVLLSFSSLSFSLSLSDMFFSMGPGMTSSVTSARSLSDSMASSTHSQARRSSQSEPLKPEVLLRLSLGGLTLTLLEQDPPPGLDTASSLAQVSQVFFRELAFFKDSMFSERDFHHLRASFAKACPHSHLRMTGAAVQVACEMRSAGRHSRAVTSDLSFSRLELLECLWKPGKPQYTERAGMFTVGATARPCAQLHYRLTEKHLCLLYVFDCLVIFEHSPLPSVSQTQSSELHSSLSLLSPHAILKLRFPIPDLRPYPLRRPPSQRAVRQENLVLELCDLDIRSQEGPDLQPDPHAPPGPSHAIVCSLSLSGTYEGWEGGSFPCIRVKKSQDSMARLSVRVSGGEALGSGLGGLGVGLMRDLGSMSFENPCELREKTSSPFSSNRTMFETEEMVIPADPEEMQHFQSQCVSQCVVDVSLPLAYIFLPSKQAFQSVYNRINNDLLMWEAPPPSDPKSNHSPQHRRQDNDYFHLCKSAFKLDSDSEEEDAQFYTASVSARCGPSEPRPNHDLSLLSLTVVIGKGRLQAMTDRSQEDGCHGELMLDLEGGKMFSVVQHQNNPHLSFLCLESRRVELYHKAVVKDSPVPRRLEMPSFTPPGHLDPTIYPTEVGVSSVSGRETEVHMLSTAFKITLDPQRNVKEFLVALRLHGATMRHQMAQTNHSWHEQLVDFLDVIDDPILGYTSPAVITVLHTHLATCAVDYRPLYLPLRVLFTAESFSLSSNIIVDTATFHLRFILDDSALYLSDKCESDVVDLRRDYVCVLDIDLLELAITTWKGSDTGKLSQPLFELRCSNNVVHLHTCADSCAALVNMLQYLVSQGDLHPPPLHTSPTEIAGQKLPLSESPASLPPCPPAETAEINQCDLLDALIDTERSHPDEDMDSGKTVPRGSPVSVYLFPGEAPKLPTPVVIDGEGSELDGLVATATEVQADMMSEEGSEGSEDNEDFCILEAPGMGIPPRDGEPLVTVLTEGPIRVREGHFSRPRGSSDLLRAPSHFPVPQSRVVLREVSVVWHLYGGRDFGGKAMGRSAPCGMRGSPSRSAAPSRPQNSWRWAGGGGRQHNLLMEIQLTKVGSLYGGVPGVGVGAVGEQPLSRQVFIVQELEIRDRLASSQLNKFLYLYTSESMPRRAHSNMLTVKALQVCPDSGVGGPECCLRISLLPLRLNIDQDALFFLKDFFSSLAAGVNPYLPMDPAAEGDEQSSSSAGSTSSTDQPIYFREFRFTSEVPIWLDYQGKHVVIEQGTFAGILIGLAQLNCSELKLKRLCCRHGLLGVDKVIQYAVTEWLTDIRKNQLPGILGGVGPMHSVVQLFHGVRDLFWMPIEQYRRDGRIIRGLQRGAASFGTSTASAALELSNRLVQAIQATAETVYDILSPTPPLNRYITEGRPPSNQPRRAHQPADLREGVAKAYDTVREGMMDTAQTLCDVASRGHEQKGLPGAVGGVLRQIPPTVVRPLIVASEATSNLLGGMRNQIKPDARKEDFLKWRSDEGQE</sequence>
<reference evidence="11" key="2">
    <citation type="submission" date="2025-09" db="UniProtKB">
        <authorList>
            <consortium name="Ensembl"/>
        </authorList>
    </citation>
    <scope>IDENTIFICATION</scope>
</reference>
<evidence type="ECO:0000256" key="9">
    <source>
        <dbReference type="ARBA" id="ARBA00024615"/>
    </source>
</evidence>
<dbReference type="GO" id="GO:0061723">
    <property type="term" value="P:glycophagy"/>
    <property type="evidence" value="ECO:0007669"/>
    <property type="project" value="TreeGrafter"/>
</dbReference>
<dbReference type="Proteomes" id="UP000472277">
    <property type="component" value="Chromosome 3"/>
</dbReference>
<evidence type="ECO:0000256" key="10">
    <source>
        <dbReference type="SAM" id="MobiDB-lite"/>
    </source>
</evidence>
<evidence type="ECO:0000256" key="4">
    <source>
        <dbReference type="ARBA" id="ARBA00022448"/>
    </source>
</evidence>
<keyword evidence="7" id="KW-0472">Membrane</keyword>
<comment type="catalytic activity">
    <reaction evidence="9">
        <text>a 1,2-diacyl-sn-glycero-3-phosphoethanolamine(in) = a 1,2-diacyl-sn-glycero-3-phosphoethanolamine(out)</text>
        <dbReference type="Rhea" id="RHEA:38895"/>
        <dbReference type="ChEBI" id="CHEBI:64612"/>
    </reaction>
</comment>
<dbReference type="GO" id="GO:0034727">
    <property type="term" value="P:piecemeal microautophagy of the nucleus"/>
    <property type="evidence" value="ECO:0007669"/>
    <property type="project" value="TreeGrafter"/>
</dbReference>
<dbReference type="GO" id="GO:0061709">
    <property type="term" value="P:reticulophagy"/>
    <property type="evidence" value="ECO:0007669"/>
    <property type="project" value="TreeGrafter"/>
</dbReference>
<feature type="region of interest" description="Disordered" evidence="10">
    <location>
        <begin position="1328"/>
        <end position="1354"/>
    </location>
</feature>
<accession>A0A673VRW0</accession>
<name>A0A673VRW0_SALTR</name>
<comment type="similarity">
    <text evidence="3">Belongs to the ATG2 family.</text>
</comment>
<dbReference type="GO" id="GO:0006869">
    <property type="term" value="P:lipid transport"/>
    <property type="evidence" value="ECO:0007669"/>
    <property type="project" value="UniProtKB-KW"/>
</dbReference>
<evidence type="ECO:0000256" key="8">
    <source>
        <dbReference type="ARBA" id="ARBA00024479"/>
    </source>
</evidence>
<dbReference type="GO" id="GO:0061908">
    <property type="term" value="C:phagophore"/>
    <property type="evidence" value="ECO:0007669"/>
    <property type="project" value="TreeGrafter"/>
</dbReference>
<gene>
    <name evidence="11" type="primary">ATG2A</name>
    <name evidence="11" type="synonym">atg2a</name>
</gene>
<keyword evidence="6" id="KW-0445">Lipid transport</keyword>
<dbReference type="GO" id="GO:0043495">
    <property type="term" value="F:protein-membrane adaptor activity"/>
    <property type="evidence" value="ECO:0007669"/>
    <property type="project" value="TreeGrafter"/>
</dbReference>
<proteinExistence type="inferred from homology"/>
<evidence type="ECO:0000256" key="1">
    <source>
        <dbReference type="ARBA" id="ARBA00004406"/>
    </source>
</evidence>
<evidence type="ECO:0000256" key="5">
    <source>
        <dbReference type="ARBA" id="ARBA00022824"/>
    </source>
</evidence>
<comment type="catalytic activity">
    <reaction evidence="8">
        <text>a 1,2-diacyl-sn-glycero-3-phospho-L-serine(in) = a 1,2-diacyl-sn-glycero-3-phospho-L-serine(out)</text>
        <dbReference type="Rhea" id="RHEA:38663"/>
        <dbReference type="ChEBI" id="CHEBI:57262"/>
    </reaction>
</comment>
<reference evidence="11" key="1">
    <citation type="submission" date="2025-08" db="UniProtKB">
        <authorList>
            <consortium name="Ensembl"/>
        </authorList>
    </citation>
    <scope>IDENTIFICATION</scope>
</reference>
<evidence type="ECO:0000313" key="12">
    <source>
        <dbReference type="Proteomes" id="UP000472277"/>
    </source>
</evidence>
<keyword evidence="12" id="KW-1185">Reference proteome</keyword>
<dbReference type="PANTHER" id="PTHR13190:SF21">
    <property type="entry name" value="AUTOPHAGY-RELATED PROTEIN 2 HOMOLOG A"/>
    <property type="match status" value="1"/>
</dbReference>
<dbReference type="GO" id="GO:0000045">
    <property type="term" value="P:autophagosome assembly"/>
    <property type="evidence" value="ECO:0007669"/>
    <property type="project" value="TreeGrafter"/>
</dbReference>
<dbReference type="PANTHER" id="PTHR13190">
    <property type="entry name" value="AUTOPHAGY-RELATED 2, ISOFORM A"/>
    <property type="match status" value="1"/>
</dbReference>
<comment type="subcellular location">
    <subcellularLocation>
        <location evidence="1">Endoplasmic reticulum membrane</location>
        <topology evidence="1">Peripheral membrane protein</topology>
    </subcellularLocation>
    <subcellularLocation>
        <location evidence="2">Preautophagosomal structure membrane</location>
        <topology evidence="2">Peripheral membrane protein</topology>
    </subcellularLocation>
</comment>
<feature type="region of interest" description="Disordered" evidence="10">
    <location>
        <begin position="1677"/>
        <end position="1700"/>
    </location>
</feature>
<feature type="compositionally biased region" description="Low complexity" evidence="10">
    <location>
        <begin position="1337"/>
        <end position="1347"/>
    </location>
</feature>
<dbReference type="GO" id="GO:0032266">
    <property type="term" value="F:phosphatidylinositol-3-phosphate binding"/>
    <property type="evidence" value="ECO:0007669"/>
    <property type="project" value="TreeGrafter"/>
</dbReference>
<dbReference type="Ensembl" id="ENSSTUT00000002585.1">
    <property type="protein sequence ID" value="ENSSTUP00000002420.1"/>
    <property type="gene ID" value="ENSSTUG00000000258.1"/>
</dbReference>
<evidence type="ECO:0000256" key="7">
    <source>
        <dbReference type="ARBA" id="ARBA00023136"/>
    </source>
</evidence>
<keyword evidence="4" id="KW-0813">Transport</keyword>
<evidence type="ECO:0000256" key="3">
    <source>
        <dbReference type="ARBA" id="ARBA00009714"/>
    </source>
</evidence>
<dbReference type="GeneTree" id="ENSGT00620000087966"/>